<evidence type="ECO:0000256" key="1">
    <source>
        <dbReference type="SAM" id="Coils"/>
    </source>
</evidence>
<name>A0A0P1B3A4_PLAHL</name>
<organism evidence="2 3">
    <name type="scientific">Plasmopara halstedii</name>
    <name type="common">Downy mildew of sunflower</name>
    <dbReference type="NCBI Taxonomy" id="4781"/>
    <lineage>
        <taxon>Eukaryota</taxon>
        <taxon>Sar</taxon>
        <taxon>Stramenopiles</taxon>
        <taxon>Oomycota</taxon>
        <taxon>Peronosporomycetes</taxon>
        <taxon>Peronosporales</taxon>
        <taxon>Peronosporaceae</taxon>
        <taxon>Plasmopara</taxon>
    </lineage>
</organism>
<dbReference type="Proteomes" id="UP000054928">
    <property type="component" value="Unassembled WGS sequence"/>
</dbReference>
<dbReference type="RefSeq" id="XP_024585160.1">
    <property type="nucleotide sequence ID" value="XM_024719908.1"/>
</dbReference>
<reference evidence="3" key="1">
    <citation type="submission" date="2014-09" db="EMBL/GenBank/DDBJ databases">
        <authorList>
            <person name="Sharma Rahul"/>
            <person name="Thines Marco"/>
        </authorList>
    </citation>
    <scope>NUCLEOTIDE SEQUENCE [LARGE SCALE GENOMIC DNA]</scope>
</reference>
<keyword evidence="3" id="KW-1185">Reference proteome</keyword>
<accession>A0A0P1B3A4</accession>
<dbReference type="OrthoDB" id="62280at2759"/>
<proteinExistence type="predicted"/>
<dbReference type="PANTHER" id="PTHR35796:SF3">
    <property type="entry name" value="BHLH DOMAIN-CONTAINING PROTEIN"/>
    <property type="match status" value="1"/>
</dbReference>
<evidence type="ECO:0000313" key="3">
    <source>
        <dbReference type="Proteomes" id="UP000054928"/>
    </source>
</evidence>
<dbReference type="STRING" id="4781.A0A0P1B3A4"/>
<dbReference type="OMA" id="IHENANW"/>
<dbReference type="AlphaFoldDB" id="A0A0P1B3A4"/>
<protein>
    <recommendedName>
        <fullName evidence="4">M96 mating-specific protein family</fullName>
    </recommendedName>
</protein>
<evidence type="ECO:0000313" key="2">
    <source>
        <dbReference type="EMBL" id="CEG48791.1"/>
    </source>
</evidence>
<sequence>MKTVVFNAHAKSLIWILLRRVVDEPVVIVMQEQHRCMGLDLDDNDNCAFQVALSFANECVLDDDDKTDDAIQTRTSFMHHDTKLATVSGDSRPTNDIIASFIGDCSDHKMKSTVPVRSLQTQNSDALKQKISRRRLILNERKKLLRKAGIHENANWMSKESRNEIEYLQEKIEKLQLDLQVLLSRKNKPGSTQIKSHESIDSTRSVTPIPRVWEEIATRQMRRLKKTECENCHLKVAIQEQQKLARVMRDLVHKRDSHLVNDCSFFMDFHFTNRHVIRVLSSRRDGPGDFPLLLRHLETAYEEVDAVFASNGLDKMVLTSSDIHIREGVSGKYLEAYSNKVLPFGLRIAKEATWDHFKGSEKHLGNGNIYEKMAKHLDDPYTIIEEFTKEMHSRHARADIKAQQLVRRYMEPDRDIVIWVSIAEPVEIKHKMLPGLTYHLRGYAMTKRSLTSTPDEEVSQLQCVSLISLEPEAEANYGAETVRAVTKFLIVNAAQKMQAHQDRIEDALIDKQLRSRGVMMT</sequence>
<dbReference type="PANTHER" id="PTHR35796">
    <property type="entry name" value="HYPOTHETICAL CYTOSOLIC PROTEIN"/>
    <property type="match status" value="1"/>
</dbReference>
<feature type="coiled-coil region" evidence="1">
    <location>
        <begin position="158"/>
        <end position="185"/>
    </location>
</feature>
<keyword evidence="1" id="KW-0175">Coiled coil</keyword>
<dbReference type="EMBL" id="CCYD01003042">
    <property type="protein sequence ID" value="CEG48791.1"/>
    <property type="molecule type" value="Genomic_DNA"/>
</dbReference>
<dbReference type="GeneID" id="36401647"/>
<evidence type="ECO:0008006" key="4">
    <source>
        <dbReference type="Google" id="ProtNLM"/>
    </source>
</evidence>